<dbReference type="InParanoid" id="B8LXL9"/>
<sequence>MTTEDQEEPFEYFAKVTLGIVCFIWFLATLFCTPVGRWLRCQNPRARRPFFYNPGGCERPENDEWQTIDNRRPIEADPASEVWPVGGEDDSLSLSTAINYRGDSNGEHGKDGVKKSGRCSGRGTQFDRMKH</sequence>
<gene>
    <name evidence="3" type="ORF">TSTA_078750</name>
</gene>
<dbReference type="OrthoDB" id="10488411at2759"/>
<protein>
    <submittedName>
        <fullName evidence="3">Uncharacterized protein</fullName>
    </submittedName>
</protein>
<dbReference type="Proteomes" id="UP000001745">
    <property type="component" value="Unassembled WGS sequence"/>
</dbReference>
<dbReference type="AlphaFoldDB" id="B8LXL9"/>
<organism evidence="3 4">
    <name type="scientific">Talaromyces stipitatus (strain ATCC 10500 / CBS 375.48 / QM 6759 / NRRL 1006)</name>
    <name type="common">Penicillium stipitatum</name>
    <dbReference type="NCBI Taxonomy" id="441959"/>
    <lineage>
        <taxon>Eukaryota</taxon>
        <taxon>Fungi</taxon>
        <taxon>Dikarya</taxon>
        <taxon>Ascomycota</taxon>
        <taxon>Pezizomycotina</taxon>
        <taxon>Eurotiomycetes</taxon>
        <taxon>Eurotiomycetidae</taxon>
        <taxon>Eurotiales</taxon>
        <taxon>Trichocomaceae</taxon>
        <taxon>Talaromyces</taxon>
        <taxon>Talaromyces sect. Talaromyces</taxon>
    </lineage>
</organism>
<feature type="compositionally biased region" description="Basic and acidic residues" evidence="1">
    <location>
        <begin position="104"/>
        <end position="114"/>
    </location>
</feature>
<reference evidence="4" key="1">
    <citation type="journal article" date="2015" name="Genome Announc.">
        <title>Genome sequence of the AIDS-associated pathogen Penicillium marneffei (ATCC18224) and its near taxonomic relative Talaromyces stipitatus (ATCC10500).</title>
        <authorList>
            <person name="Nierman W.C."/>
            <person name="Fedorova-Abrams N.D."/>
            <person name="Andrianopoulos A."/>
        </authorList>
    </citation>
    <scope>NUCLEOTIDE SEQUENCE [LARGE SCALE GENOMIC DNA]</scope>
    <source>
        <strain evidence="4">ATCC 10500 / CBS 375.48 / QM 6759 / NRRL 1006</strain>
    </source>
</reference>
<dbReference type="VEuPathDB" id="FungiDB:TSTA_078750"/>
<keyword evidence="4" id="KW-1185">Reference proteome</keyword>
<keyword evidence="2" id="KW-0472">Membrane</keyword>
<keyword evidence="2" id="KW-1133">Transmembrane helix</keyword>
<evidence type="ECO:0000313" key="3">
    <source>
        <dbReference type="EMBL" id="EED24520.1"/>
    </source>
</evidence>
<keyword evidence="2" id="KW-0812">Transmembrane</keyword>
<proteinExistence type="predicted"/>
<accession>B8LXL9</accession>
<feature type="transmembrane region" description="Helical" evidence="2">
    <location>
        <begin position="12"/>
        <end position="39"/>
    </location>
</feature>
<dbReference type="EMBL" id="EQ962652">
    <property type="protein sequence ID" value="EED24520.1"/>
    <property type="molecule type" value="Genomic_DNA"/>
</dbReference>
<evidence type="ECO:0000256" key="2">
    <source>
        <dbReference type="SAM" id="Phobius"/>
    </source>
</evidence>
<feature type="region of interest" description="Disordered" evidence="1">
    <location>
        <begin position="100"/>
        <end position="131"/>
    </location>
</feature>
<dbReference type="HOGENOM" id="CLU_1929007_0_0_1"/>
<evidence type="ECO:0000313" key="4">
    <source>
        <dbReference type="Proteomes" id="UP000001745"/>
    </source>
</evidence>
<dbReference type="RefSeq" id="XP_002341907.1">
    <property type="nucleotide sequence ID" value="XM_002341866.1"/>
</dbReference>
<dbReference type="GeneID" id="8109425"/>
<evidence type="ECO:0000256" key="1">
    <source>
        <dbReference type="SAM" id="MobiDB-lite"/>
    </source>
</evidence>
<name>B8LXL9_TALSN</name>